<dbReference type="AlphaFoldDB" id="A0A9Q0XP17"/>
<accession>A0A9Q0XP17</accession>
<feature type="region of interest" description="Disordered" evidence="1">
    <location>
        <begin position="222"/>
        <end position="248"/>
    </location>
</feature>
<dbReference type="Pfam" id="PF15839">
    <property type="entry name" value="TEX29"/>
    <property type="match status" value="1"/>
</dbReference>
<sequence length="248" mass="28352">MMSYVTVCLIDGWRGEEEAAMRNLRWKVQKKHSSLTSGWLNFWGTALLEALFQIMYKSKFLAIHEIMVISSLTITMRISLRYFPPNPLTKGSEEAGHKPKLIFLVYCLTLWSPPVACVNMSLNLDKEIQSAHVAHELEKRSTNFIRYGFAVCELPFHEICNSNVSRIECSALGCCFHKETCYKKAVPQYMKAFVALIWLLFGIFILFMLQSCIGRKKMSAVKEKKKKEEESASSETGGSSTESEEDEY</sequence>
<evidence type="ECO:0000313" key="4">
    <source>
        <dbReference type="Proteomes" id="UP001142489"/>
    </source>
</evidence>
<gene>
    <name evidence="3" type="ORF">JRQ81_019296</name>
</gene>
<dbReference type="Proteomes" id="UP001142489">
    <property type="component" value="Unassembled WGS sequence"/>
</dbReference>
<keyword evidence="2" id="KW-0472">Membrane</keyword>
<dbReference type="PANTHER" id="PTHR37339">
    <property type="entry name" value="TESTIS-EXPRESSED PROTEIN 29"/>
    <property type="match status" value="1"/>
</dbReference>
<reference evidence="3" key="1">
    <citation type="journal article" date="2023" name="DNA Res.">
        <title>Chromosome-level genome assembly of Phrynocephalus forsythii using third-generation DNA sequencing and Hi-C analysis.</title>
        <authorList>
            <person name="Qi Y."/>
            <person name="Zhao W."/>
            <person name="Zhao Y."/>
            <person name="Niu C."/>
            <person name="Cao S."/>
            <person name="Zhang Y."/>
        </authorList>
    </citation>
    <scope>NUCLEOTIDE SEQUENCE</scope>
    <source>
        <tissue evidence="3">Muscle</tissue>
    </source>
</reference>
<evidence type="ECO:0000256" key="2">
    <source>
        <dbReference type="SAM" id="Phobius"/>
    </source>
</evidence>
<dbReference type="EMBL" id="JAPFRF010000010">
    <property type="protein sequence ID" value="KAJ7319785.1"/>
    <property type="molecule type" value="Genomic_DNA"/>
</dbReference>
<comment type="caution">
    <text evidence="3">The sequence shown here is derived from an EMBL/GenBank/DDBJ whole genome shotgun (WGS) entry which is preliminary data.</text>
</comment>
<dbReference type="PANTHER" id="PTHR37339:SF1">
    <property type="entry name" value="TESTIS-EXPRESSED PROTEIN 29"/>
    <property type="match status" value="1"/>
</dbReference>
<evidence type="ECO:0008006" key="5">
    <source>
        <dbReference type="Google" id="ProtNLM"/>
    </source>
</evidence>
<evidence type="ECO:0000256" key="1">
    <source>
        <dbReference type="SAM" id="MobiDB-lite"/>
    </source>
</evidence>
<organism evidence="3 4">
    <name type="scientific">Phrynocephalus forsythii</name>
    <dbReference type="NCBI Taxonomy" id="171643"/>
    <lineage>
        <taxon>Eukaryota</taxon>
        <taxon>Metazoa</taxon>
        <taxon>Chordata</taxon>
        <taxon>Craniata</taxon>
        <taxon>Vertebrata</taxon>
        <taxon>Euteleostomi</taxon>
        <taxon>Lepidosauria</taxon>
        <taxon>Squamata</taxon>
        <taxon>Bifurcata</taxon>
        <taxon>Unidentata</taxon>
        <taxon>Episquamata</taxon>
        <taxon>Toxicofera</taxon>
        <taxon>Iguania</taxon>
        <taxon>Acrodonta</taxon>
        <taxon>Agamidae</taxon>
        <taxon>Agaminae</taxon>
        <taxon>Phrynocephalus</taxon>
    </lineage>
</organism>
<name>A0A9Q0XP17_9SAUR</name>
<feature type="transmembrane region" description="Helical" evidence="2">
    <location>
        <begin position="192"/>
        <end position="209"/>
    </location>
</feature>
<keyword evidence="2" id="KW-0812">Transmembrane</keyword>
<proteinExistence type="predicted"/>
<dbReference type="OrthoDB" id="9028469at2759"/>
<keyword evidence="4" id="KW-1185">Reference proteome</keyword>
<evidence type="ECO:0000313" key="3">
    <source>
        <dbReference type="EMBL" id="KAJ7319785.1"/>
    </source>
</evidence>
<keyword evidence="2" id="KW-1133">Transmembrane helix</keyword>
<dbReference type="InterPro" id="IPR031685">
    <property type="entry name" value="TEX29"/>
</dbReference>
<protein>
    <recommendedName>
        <fullName evidence="5">Testis-expressed protein 29</fullName>
    </recommendedName>
</protein>